<reference evidence="3 4" key="1">
    <citation type="submission" date="2016-03" db="EMBL/GenBank/DDBJ databases">
        <authorList>
            <person name="Ploux O."/>
        </authorList>
    </citation>
    <scope>NUCLEOTIDE SEQUENCE [LARGE SCALE GENOMIC DNA]</scope>
    <source>
        <strain evidence="3 4">UAMH 11012</strain>
    </source>
</reference>
<dbReference type="Proteomes" id="UP000184330">
    <property type="component" value="Unassembled WGS sequence"/>
</dbReference>
<dbReference type="PANTHER" id="PTHR43218">
    <property type="entry name" value="PHOSPHORIBOSYLTRANSFERASE-RELATED"/>
    <property type="match status" value="1"/>
</dbReference>
<dbReference type="STRING" id="576137.A0A1L7WNG8"/>
<keyword evidence="1" id="KW-0732">Signal</keyword>
<gene>
    <name evidence="3" type="ORF">PAC_04190</name>
</gene>
<dbReference type="EMBL" id="FJOG01000005">
    <property type="protein sequence ID" value="CZR54306.1"/>
    <property type="molecule type" value="Genomic_DNA"/>
</dbReference>
<dbReference type="Gene3D" id="3.40.50.2020">
    <property type="match status" value="1"/>
</dbReference>
<keyword evidence="3" id="KW-0808">Transferase</keyword>
<evidence type="ECO:0000313" key="3">
    <source>
        <dbReference type="EMBL" id="CZR54306.1"/>
    </source>
</evidence>
<organism evidence="3 4">
    <name type="scientific">Phialocephala subalpina</name>
    <dbReference type="NCBI Taxonomy" id="576137"/>
    <lineage>
        <taxon>Eukaryota</taxon>
        <taxon>Fungi</taxon>
        <taxon>Dikarya</taxon>
        <taxon>Ascomycota</taxon>
        <taxon>Pezizomycotina</taxon>
        <taxon>Leotiomycetes</taxon>
        <taxon>Helotiales</taxon>
        <taxon>Mollisiaceae</taxon>
        <taxon>Phialocephala</taxon>
        <taxon>Phialocephala fortinii species complex</taxon>
    </lineage>
</organism>
<protein>
    <submittedName>
        <fullName evidence="3">Related to Phosphoribosyltransferase, putative</fullName>
    </submittedName>
</protein>
<dbReference type="InterPro" id="IPR029057">
    <property type="entry name" value="PRTase-like"/>
</dbReference>
<feature type="domain" description="Phosphoribosyltransferase" evidence="2">
    <location>
        <begin position="149"/>
        <end position="280"/>
    </location>
</feature>
<dbReference type="AlphaFoldDB" id="A0A1L7WNG8"/>
<dbReference type="PANTHER" id="PTHR43218:SF1">
    <property type="entry name" value="PHOSPHORIBOSYLTRANSFERASE"/>
    <property type="match status" value="1"/>
</dbReference>
<feature type="signal peptide" evidence="1">
    <location>
        <begin position="1"/>
        <end position="25"/>
    </location>
</feature>
<keyword evidence="4" id="KW-1185">Reference proteome</keyword>
<name>A0A1L7WNG8_9HELO</name>
<evidence type="ECO:0000256" key="1">
    <source>
        <dbReference type="SAM" id="SignalP"/>
    </source>
</evidence>
<dbReference type="GO" id="GO:0016757">
    <property type="term" value="F:glycosyltransferase activity"/>
    <property type="evidence" value="ECO:0007669"/>
    <property type="project" value="UniProtKB-KW"/>
</dbReference>
<dbReference type="InterPro" id="IPR000836">
    <property type="entry name" value="PRTase_dom"/>
</dbReference>
<dbReference type="SUPFAM" id="SSF53271">
    <property type="entry name" value="PRTase-like"/>
    <property type="match status" value="1"/>
</dbReference>
<evidence type="ECO:0000259" key="2">
    <source>
        <dbReference type="Pfam" id="PF00156"/>
    </source>
</evidence>
<dbReference type="NCBIfam" id="NF004689">
    <property type="entry name" value="PRK06031.1"/>
    <property type="match status" value="1"/>
</dbReference>
<feature type="chain" id="PRO_5011956391" evidence="1">
    <location>
        <begin position="26"/>
        <end position="310"/>
    </location>
</feature>
<dbReference type="OrthoDB" id="363185at2759"/>
<sequence length="310" mass="34465">MASQSYKATGHNLVLLFFLFHQPLSFQPTTHYWQEILPNDVPTPAPWKYGYPARLPNSQILILPIRQTTNPSEAVASLLTTHAAIDVTEANDSLQILPNDVPTPAPWKYGYPARLPNSQILILPIRQTTNPSEAVASLLTTHAAIDVTDKLGEFLADIVREYEPEVIVGLPTLGLTLARTVAKSLSLKRYIPLGYSQKFWYTDALSTEVSSVTSPNHLKKIYLDPNQVPLLRGKKVFIIDDAISTGKTLMAAWKLLESEQVGCEVIGAGVVMKQGDKWRDLLGMEMEDKLVWVVESPLLKKVPGGWDIRD</sequence>
<dbReference type="Pfam" id="PF00156">
    <property type="entry name" value="Pribosyltran"/>
    <property type="match status" value="1"/>
</dbReference>
<evidence type="ECO:0000313" key="4">
    <source>
        <dbReference type="Proteomes" id="UP000184330"/>
    </source>
</evidence>
<accession>A0A1L7WNG8</accession>
<keyword evidence="3" id="KW-0328">Glycosyltransferase</keyword>
<dbReference type="CDD" id="cd06223">
    <property type="entry name" value="PRTases_typeI"/>
    <property type="match status" value="1"/>
</dbReference>
<proteinExistence type="predicted"/>